<proteinExistence type="predicted"/>
<reference evidence="2" key="1">
    <citation type="journal article" date="2020" name="Stud. Mycol.">
        <title>101 Dothideomycetes genomes: a test case for predicting lifestyles and emergence of pathogens.</title>
        <authorList>
            <person name="Haridas S."/>
            <person name="Albert R."/>
            <person name="Binder M."/>
            <person name="Bloem J."/>
            <person name="Labutti K."/>
            <person name="Salamov A."/>
            <person name="Andreopoulos B."/>
            <person name="Baker S."/>
            <person name="Barry K."/>
            <person name="Bills G."/>
            <person name="Bluhm B."/>
            <person name="Cannon C."/>
            <person name="Castanera R."/>
            <person name="Culley D."/>
            <person name="Daum C."/>
            <person name="Ezra D."/>
            <person name="Gonzalez J."/>
            <person name="Henrissat B."/>
            <person name="Kuo A."/>
            <person name="Liang C."/>
            <person name="Lipzen A."/>
            <person name="Lutzoni F."/>
            <person name="Magnuson J."/>
            <person name="Mondo S."/>
            <person name="Nolan M."/>
            <person name="Ohm R."/>
            <person name="Pangilinan J."/>
            <person name="Park H.-J."/>
            <person name="Ramirez L."/>
            <person name="Alfaro M."/>
            <person name="Sun H."/>
            <person name="Tritt A."/>
            <person name="Yoshinaga Y."/>
            <person name="Zwiers L.-H."/>
            <person name="Turgeon B."/>
            <person name="Goodwin S."/>
            <person name="Spatafora J."/>
            <person name="Crous P."/>
            <person name="Grigoriev I."/>
        </authorList>
    </citation>
    <scope>NUCLEOTIDE SEQUENCE</scope>
    <source>
        <strain evidence="2">CBS 269.34</strain>
    </source>
</reference>
<dbReference type="PANTHER" id="PTHR24148:SF73">
    <property type="entry name" value="HET DOMAIN PROTEIN (AFU_ORTHOLOGUE AFUA_8G01020)"/>
    <property type="match status" value="1"/>
</dbReference>
<evidence type="ECO:0000259" key="1">
    <source>
        <dbReference type="Pfam" id="PF06985"/>
    </source>
</evidence>
<accession>A0A6A6RAW4</accession>
<feature type="domain" description="Heterokaryon incompatibility" evidence="1">
    <location>
        <begin position="83"/>
        <end position="174"/>
    </location>
</feature>
<dbReference type="PANTHER" id="PTHR24148">
    <property type="entry name" value="ANKYRIN REPEAT DOMAIN-CONTAINING PROTEIN 39 HOMOLOG-RELATED"/>
    <property type="match status" value="1"/>
</dbReference>
<gene>
    <name evidence="2" type="ORF">BU16DRAFT_260493</name>
</gene>
<dbReference type="InterPro" id="IPR052895">
    <property type="entry name" value="HetReg/Transcr_Mod"/>
</dbReference>
<evidence type="ECO:0000313" key="2">
    <source>
        <dbReference type="EMBL" id="KAF2500860.1"/>
    </source>
</evidence>
<evidence type="ECO:0000313" key="3">
    <source>
        <dbReference type="Proteomes" id="UP000799750"/>
    </source>
</evidence>
<dbReference type="Proteomes" id="UP000799750">
    <property type="component" value="Unassembled WGS sequence"/>
</dbReference>
<keyword evidence="3" id="KW-1185">Reference proteome</keyword>
<sequence>MLPYDWETDPWNWLEHRSGYSCLRLDYSSLDWNRAYGERRRAGLRLVRIEPGAAQDPLRCSLISLDFESIVAEGPDKEKENAYEAISYVWGSTDDLVPVRCKTDGLELDFSYSWIAITKNCAEVIRHLRLLNKPRQVWIDAICIDQADAADRAHYVRRMHHIYRDAERVTIVLPNYMKAFGQYWAESEPGLWIFTHPYFTRIWILQEVFWGRNPVIYAGQHELQWSEVCSLYHPRLQRIQRDSFLSKEAQISVELVLAMGTATTKSISRDSKRNSLLELYRMSKAFEATDQRDKLIALISMATDVTPQMEAILVDYTVAYDVLLRRFAAAICFRSLKIMPGIERGIDMRERRQDCMNKIDKFMALSTIESSDLIKMLCLRTAERYVCGLENDEASIRQNISAFFSEEFSLSLRRPLRSIFALGVGVLAFGAVMCFGIDRLDSHRSPGSQSRKMTVSELLGIIEESKALVQAASSDDQTFSQLQRKGQTANPTARDERIEDKTTVRVVIMTDQHLDLYLVPGDVNAFHRRCKRAWVDFNYDPRNHQSDPIPLLLRESWTGLGRDKVLGPFYDIEPLSRCWHVPLVKHIDSKPSRASRPPNTISIVHWDGQTTSFVPQAQSI</sequence>
<organism evidence="2 3">
    <name type="scientific">Lophium mytilinum</name>
    <dbReference type="NCBI Taxonomy" id="390894"/>
    <lineage>
        <taxon>Eukaryota</taxon>
        <taxon>Fungi</taxon>
        <taxon>Dikarya</taxon>
        <taxon>Ascomycota</taxon>
        <taxon>Pezizomycotina</taxon>
        <taxon>Dothideomycetes</taxon>
        <taxon>Pleosporomycetidae</taxon>
        <taxon>Mytilinidiales</taxon>
        <taxon>Mytilinidiaceae</taxon>
        <taxon>Lophium</taxon>
    </lineage>
</organism>
<name>A0A6A6RAW4_9PEZI</name>
<dbReference type="Pfam" id="PF06985">
    <property type="entry name" value="HET"/>
    <property type="match status" value="1"/>
</dbReference>
<dbReference type="InterPro" id="IPR010730">
    <property type="entry name" value="HET"/>
</dbReference>
<dbReference type="OrthoDB" id="3711542at2759"/>
<protein>
    <recommendedName>
        <fullName evidence="1">Heterokaryon incompatibility domain-containing protein</fullName>
    </recommendedName>
</protein>
<dbReference type="AlphaFoldDB" id="A0A6A6RAW4"/>
<dbReference type="EMBL" id="MU004183">
    <property type="protein sequence ID" value="KAF2500860.1"/>
    <property type="molecule type" value="Genomic_DNA"/>
</dbReference>